<evidence type="ECO:0000313" key="2">
    <source>
        <dbReference type="EMBL" id="CAG9287048.1"/>
    </source>
</evidence>
<gene>
    <name evidence="2" type="ORF">PTTT1_LOCUS34316</name>
</gene>
<protein>
    <submittedName>
        <fullName evidence="2">Uncharacterized protein</fullName>
    </submittedName>
</protein>
<feature type="region of interest" description="Disordered" evidence="1">
    <location>
        <begin position="1"/>
        <end position="28"/>
    </location>
</feature>
<dbReference type="EMBL" id="OU594965">
    <property type="protein sequence ID" value="CAG9287048.1"/>
    <property type="molecule type" value="Genomic_DNA"/>
</dbReference>
<reference evidence="2" key="1">
    <citation type="submission" date="2022-02" db="EMBL/GenBank/DDBJ databases">
        <authorList>
            <person name="Giguere J D."/>
        </authorList>
    </citation>
    <scope>NUCLEOTIDE SEQUENCE</scope>
    <source>
        <strain evidence="2">CCAP 1055/1</strain>
    </source>
</reference>
<dbReference type="AlphaFoldDB" id="A0A8J9SAI9"/>
<dbReference type="Proteomes" id="UP000836788">
    <property type="component" value="Chromosome 24"/>
</dbReference>
<accession>A0A8J9SAI9</accession>
<organism evidence="2">
    <name type="scientific">Phaeodactylum tricornutum</name>
    <name type="common">Diatom</name>
    <dbReference type="NCBI Taxonomy" id="2850"/>
    <lineage>
        <taxon>Eukaryota</taxon>
        <taxon>Sar</taxon>
        <taxon>Stramenopiles</taxon>
        <taxon>Ochrophyta</taxon>
        <taxon>Bacillariophyta</taxon>
        <taxon>Bacillariophyceae</taxon>
        <taxon>Bacillariophycidae</taxon>
        <taxon>Naviculales</taxon>
        <taxon>Phaeodactylaceae</taxon>
        <taxon>Phaeodactylum</taxon>
    </lineage>
</organism>
<evidence type="ECO:0000256" key="1">
    <source>
        <dbReference type="SAM" id="MobiDB-lite"/>
    </source>
</evidence>
<sequence>MACLAEATSDDSSNKNNSSSSPEKEKVIPRRNLTQAFDALCIEEELEKATDSSAALLSPCCVTSGKTGDVLISPTGVIGATVFSPEQVMIEETHADSSILAFDLHPELKLELSKALVNRVSFYGIVHDINKEATAMMSNDTLTACHSNDGEDSHPLVLAALDGVTTSEAATTETAVFDSYTEDSAMIDEEAWLLRTVAVSDATEPRLEDAACPATFLQAIGEKEYENSVSSLSKNSRTQLWKPSRSWWEAKSGKNPWIEPVSHNKRWR</sequence>
<feature type="compositionally biased region" description="Low complexity" evidence="1">
    <location>
        <begin position="10"/>
        <end position="21"/>
    </location>
</feature>
<proteinExistence type="predicted"/>
<name>A0A8J9SAI9_PHATR</name>